<feature type="transmembrane region" description="Helical" evidence="1">
    <location>
        <begin position="442"/>
        <end position="460"/>
    </location>
</feature>
<organism evidence="2 3">
    <name type="scientific">Paucilactobacillus wasatchensis</name>
    <dbReference type="NCBI Taxonomy" id="1335616"/>
    <lineage>
        <taxon>Bacteria</taxon>
        <taxon>Bacillati</taxon>
        <taxon>Bacillota</taxon>
        <taxon>Bacilli</taxon>
        <taxon>Lactobacillales</taxon>
        <taxon>Lactobacillaceae</taxon>
        <taxon>Paucilactobacillus</taxon>
    </lineage>
</organism>
<feature type="transmembrane region" description="Helical" evidence="1">
    <location>
        <begin position="241"/>
        <end position="261"/>
    </location>
</feature>
<feature type="transmembrane region" description="Helical" evidence="1">
    <location>
        <begin position="397"/>
        <end position="422"/>
    </location>
</feature>
<proteinExistence type="predicted"/>
<dbReference type="AlphaFoldDB" id="A0A0D0Y5V9"/>
<gene>
    <name evidence="2" type="ORF">WDC_0757</name>
</gene>
<reference evidence="2 3" key="1">
    <citation type="submission" date="2013-08" db="EMBL/GenBank/DDBJ databases">
        <title>Lactobacillus wasatchii sp. WDC04, a late gas producing bacteria isolated from aged chedder cheese.</title>
        <authorList>
            <person name="Oberg C.J."/>
            <person name="Culumber M."/>
            <person name="McMahon D.J."/>
            <person name="Broadbent J.R."/>
            <person name="Oberg T.S."/>
            <person name="Ortaki F."/>
        </authorList>
    </citation>
    <scope>NUCLEOTIDE SEQUENCE [LARGE SCALE GENOMIC DNA]</scope>
    <source>
        <strain evidence="2 3">WDC04</strain>
    </source>
</reference>
<feature type="transmembrane region" description="Helical" evidence="1">
    <location>
        <begin position="472"/>
        <end position="491"/>
    </location>
</feature>
<keyword evidence="1" id="KW-1133">Transmembrane helix</keyword>
<feature type="transmembrane region" description="Helical" evidence="1">
    <location>
        <begin position="198"/>
        <end position="214"/>
    </location>
</feature>
<feature type="transmembrane region" description="Helical" evidence="1">
    <location>
        <begin position="166"/>
        <end position="186"/>
    </location>
</feature>
<dbReference type="PATRIC" id="fig|1335616.4.peg.756"/>
<name>A0A0D0Y5V9_9LACO</name>
<dbReference type="RefSeq" id="WP_044010440.1">
    <property type="nucleotide sequence ID" value="NZ_AWTT01000013.1"/>
</dbReference>
<evidence type="ECO:0000313" key="2">
    <source>
        <dbReference type="EMBL" id="KIS03678.1"/>
    </source>
</evidence>
<feature type="transmembrane region" description="Helical" evidence="1">
    <location>
        <begin position="21"/>
        <end position="40"/>
    </location>
</feature>
<feature type="transmembrane region" description="Helical" evidence="1">
    <location>
        <begin position="342"/>
        <end position="365"/>
    </location>
</feature>
<protein>
    <submittedName>
        <fullName evidence="2">ABC transporter, permease protein</fullName>
    </submittedName>
</protein>
<feature type="transmembrane region" description="Helical" evidence="1">
    <location>
        <begin position="80"/>
        <end position="104"/>
    </location>
</feature>
<dbReference type="EMBL" id="AWTT01000013">
    <property type="protein sequence ID" value="KIS03678.1"/>
    <property type="molecule type" value="Genomic_DNA"/>
</dbReference>
<comment type="caution">
    <text evidence="2">The sequence shown here is derived from an EMBL/GenBank/DDBJ whole genome shotgun (WGS) entry which is preliminary data.</text>
</comment>
<feature type="transmembrane region" description="Helical" evidence="1">
    <location>
        <begin position="300"/>
        <end position="322"/>
    </location>
</feature>
<sequence>MHNSNFKQAGFLTRFYLRKDWFRIIVWLVCIVGLMGVAAGKFDSLYGTKSAMKSIVTTLKTPAMVSLFGPFTAQPPYNSALIYAMEMMVFMGLFMAMMNIYFAVRSTRAQEDSGVLELIRAHGVGKHAPLIAATAELFIINLFIGILEALSLIAAKMDGADAAGSWLFGLGLAAFGFMFGCASLLMAQLSDNSRGATILSYLVMGLLFLLRMLTDVQNPDYTWWSPFGWIEKLAIYETNNWWPVGAMLIGALLMIMIAFYAQAHRDVGAGLIVTKPGRKRASVVLAGPFSLIFRLERISFIVWMIGMLVLGASYGSIFGTVGDIMKTNPMMVQLMGGNAVDAANRVVILNFASLLAIVFVVMSTIPAMQTVMKINGDERKGWLEQIHAKSVSRLQLYCSYIAVALITGVLGLLLGILGMYAAGQSADVHISLDRFLQAFYGYLPALLVVVSATAVLAGLLPRIQTISWLLPAYGFISLYLGGLLDLPDWAVNLTPYGWVNKVPLHNVQWDLALEMTALALILFIVGFICYKRRDMVEN</sequence>
<feature type="transmembrane region" description="Helical" evidence="1">
    <location>
        <begin position="130"/>
        <end position="154"/>
    </location>
</feature>
<keyword evidence="1" id="KW-0472">Membrane</keyword>
<evidence type="ECO:0000313" key="3">
    <source>
        <dbReference type="Proteomes" id="UP000032279"/>
    </source>
</evidence>
<evidence type="ECO:0000256" key="1">
    <source>
        <dbReference type="SAM" id="Phobius"/>
    </source>
</evidence>
<dbReference type="OrthoDB" id="2014935at2"/>
<feature type="transmembrane region" description="Helical" evidence="1">
    <location>
        <begin position="511"/>
        <end position="530"/>
    </location>
</feature>
<keyword evidence="1" id="KW-0812">Transmembrane</keyword>
<keyword evidence="3" id="KW-1185">Reference proteome</keyword>
<dbReference type="Proteomes" id="UP000032279">
    <property type="component" value="Unassembled WGS sequence"/>
</dbReference>
<dbReference type="STRING" id="1335616.WDC_0757"/>
<accession>A0A0D0Y5V9</accession>